<dbReference type="PATRIC" id="fig|1279009.4.peg.4214"/>
<organism evidence="8 9">
    <name type="scientific">Cesiribacter andamanensis AMV16</name>
    <dbReference type="NCBI Taxonomy" id="1279009"/>
    <lineage>
        <taxon>Bacteria</taxon>
        <taxon>Pseudomonadati</taxon>
        <taxon>Bacteroidota</taxon>
        <taxon>Cytophagia</taxon>
        <taxon>Cytophagales</taxon>
        <taxon>Cesiribacteraceae</taxon>
        <taxon>Cesiribacter</taxon>
    </lineage>
</organism>
<dbReference type="Pfam" id="PF00535">
    <property type="entry name" value="Glycos_transf_2"/>
    <property type="match status" value="1"/>
</dbReference>
<comment type="subcellular location">
    <subcellularLocation>
        <location evidence="1">Golgi apparatus membrane</location>
        <topology evidence="1">Multi-pass membrane protein</topology>
    </subcellularLocation>
</comment>
<keyword evidence="5 6" id="KW-0472">Membrane</keyword>
<dbReference type="PANTHER" id="PTHR32044">
    <property type="entry name" value="GLUCOMANNAN 4-BETA-MANNOSYLTRANSFERASE 9"/>
    <property type="match status" value="1"/>
</dbReference>
<keyword evidence="9" id="KW-1185">Reference proteome</keyword>
<dbReference type="GO" id="GO:0016760">
    <property type="term" value="F:cellulose synthase (UDP-forming) activity"/>
    <property type="evidence" value="ECO:0007669"/>
    <property type="project" value="UniProtKB-EC"/>
</dbReference>
<feature type="domain" description="Glycosyltransferase 2-like" evidence="7">
    <location>
        <begin position="56"/>
        <end position="175"/>
    </location>
</feature>
<feature type="transmembrane region" description="Helical" evidence="6">
    <location>
        <begin position="6"/>
        <end position="28"/>
    </location>
</feature>
<dbReference type="Gene3D" id="3.90.550.10">
    <property type="entry name" value="Spore Coat Polysaccharide Biosynthesis Protein SpsA, Chain A"/>
    <property type="match status" value="1"/>
</dbReference>
<accession>M7NFU7</accession>
<dbReference type="InterPro" id="IPR001173">
    <property type="entry name" value="Glyco_trans_2-like"/>
</dbReference>
<sequence>MSWVIVVLYSLSLLFLFLFSLGQLHLAWHYLRRLRRPLPEPAPLPEEQLPLVTIQLPLYNERYVAERLLEAVAALDYPLKKLQIQVLDDSTDDTVALVAAKTAQLQQKGVWIEQLRRPGRQGFKAGALQEGLRSAKGEFIAIFDADFLPPASFLRKTLPHFADPQTGVVQTRWGHLNRHYNLLTRLQAFGLDAHFTVEQGGAARPAVTSTLTARPASGAKPVLRQPVAGAPIPLPKTWT</sequence>
<evidence type="ECO:0000259" key="7">
    <source>
        <dbReference type="Pfam" id="PF00535"/>
    </source>
</evidence>
<evidence type="ECO:0000256" key="3">
    <source>
        <dbReference type="ARBA" id="ARBA00022692"/>
    </source>
</evidence>
<dbReference type="STRING" id="1279009.ADICEAN_04189"/>
<evidence type="ECO:0000313" key="9">
    <source>
        <dbReference type="Proteomes" id="UP000011910"/>
    </source>
</evidence>
<dbReference type="EC" id="2.4.1.12" evidence="8"/>
<keyword evidence="3 6" id="KW-0812">Transmembrane</keyword>
<evidence type="ECO:0000256" key="5">
    <source>
        <dbReference type="ARBA" id="ARBA00023136"/>
    </source>
</evidence>
<evidence type="ECO:0000256" key="6">
    <source>
        <dbReference type="SAM" id="Phobius"/>
    </source>
</evidence>
<dbReference type="eggNOG" id="COG1215">
    <property type="taxonomic scope" value="Bacteria"/>
</dbReference>
<keyword evidence="4 6" id="KW-1133">Transmembrane helix</keyword>
<dbReference type="AlphaFoldDB" id="M7NFU7"/>
<reference evidence="8 9" key="1">
    <citation type="journal article" date="2013" name="Genome Announc.">
        <title>Draft Genome Sequence of Cesiribacter andamanensis Strain AMV16T, Isolated from a Soil Sample from a Mud Volcano in the Andaman Islands, India.</title>
        <authorList>
            <person name="Shivaji S."/>
            <person name="Ara S."/>
            <person name="Begum Z."/>
            <person name="Srinivas T.N."/>
            <person name="Singh A."/>
            <person name="Kumar Pinnaka A."/>
        </authorList>
    </citation>
    <scope>NUCLEOTIDE SEQUENCE [LARGE SCALE GENOMIC DNA]</scope>
    <source>
        <strain evidence="8 9">AMV16</strain>
    </source>
</reference>
<dbReference type="EMBL" id="AODQ01000208">
    <property type="protein sequence ID" value="EMR00690.1"/>
    <property type="molecule type" value="Genomic_DNA"/>
</dbReference>
<name>M7NFU7_9BACT</name>
<dbReference type="InterPro" id="IPR029044">
    <property type="entry name" value="Nucleotide-diphossugar_trans"/>
</dbReference>
<keyword evidence="2 8" id="KW-0808">Transferase</keyword>
<dbReference type="PANTHER" id="PTHR32044:SF80">
    <property type="entry name" value="XYLOGLUCAN GLYCOSYLTRANSFERASE 2-RELATED"/>
    <property type="match status" value="1"/>
</dbReference>
<proteinExistence type="predicted"/>
<keyword evidence="8" id="KW-0328">Glycosyltransferase</keyword>
<comment type="caution">
    <text evidence="8">The sequence shown here is derived from an EMBL/GenBank/DDBJ whole genome shotgun (WGS) entry which is preliminary data.</text>
</comment>
<dbReference type="SUPFAM" id="SSF53448">
    <property type="entry name" value="Nucleotide-diphospho-sugar transferases"/>
    <property type="match status" value="1"/>
</dbReference>
<gene>
    <name evidence="8" type="primary">bcsA_2</name>
    <name evidence="8" type="ORF">ADICEAN_04189</name>
</gene>
<protein>
    <submittedName>
        <fullName evidence="8">Cellulose synthase catalytic subunit</fullName>
        <ecNumber evidence="8">2.4.1.12</ecNumber>
    </submittedName>
</protein>
<evidence type="ECO:0000256" key="1">
    <source>
        <dbReference type="ARBA" id="ARBA00004653"/>
    </source>
</evidence>
<evidence type="ECO:0000313" key="8">
    <source>
        <dbReference type="EMBL" id="EMR00690.1"/>
    </source>
</evidence>
<evidence type="ECO:0000256" key="2">
    <source>
        <dbReference type="ARBA" id="ARBA00022679"/>
    </source>
</evidence>
<evidence type="ECO:0000256" key="4">
    <source>
        <dbReference type="ARBA" id="ARBA00022989"/>
    </source>
</evidence>
<dbReference type="RefSeq" id="WP_009197564.1">
    <property type="nucleotide sequence ID" value="NZ_AODQ01000208.1"/>
</dbReference>
<dbReference type="Proteomes" id="UP000011910">
    <property type="component" value="Unassembled WGS sequence"/>
</dbReference>